<dbReference type="AlphaFoldDB" id="A0A5D3D6C8"/>
<dbReference type="EMBL" id="SSTD01007152">
    <property type="protein sequence ID" value="TYK19101.1"/>
    <property type="molecule type" value="Genomic_DNA"/>
</dbReference>
<evidence type="ECO:0000313" key="4">
    <source>
        <dbReference type="Proteomes" id="UP000321947"/>
    </source>
</evidence>
<evidence type="ECO:0000313" key="3">
    <source>
        <dbReference type="Proteomes" id="UP000321393"/>
    </source>
</evidence>
<sequence>MASKKVASKFSAASDAYTEPITRSCSKGITQEQDQGSTIAQSIFKQLMESPKAELSSKKILCMIILILPLASERKMERKINLLMKVVEEQDHKIIALREQIGLVKLPSQVITQN</sequence>
<name>A0A5D3D6C8_CUCMM</name>
<evidence type="ECO:0000313" key="1">
    <source>
        <dbReference type="EMBL" id="KAA0053499.1"/>
    </source>
</evidence>
<protein>
    <submittedName>
        <fullName evidence="2">Ty3-gypsy retrotransposon protein</fullName>
    </submittedName>
</protein>
<dbReference type="EMBL" id="SSTE01009356">
    <property type="protein sequence ID" value="KAA0053499.1"/>
    <property type="molecule type" value="Genomic_DNA"/>
</dbReference>
<proteinExistence type="predicted"/>
<dbReference type="Proteomes" id="UP000321393">
    <property type="component" value="Unassembled WGS sequence"/>
</dbReference>
<evidence type="ECO:0000313" key="2">
    <source>
        <dbReference type="EMBL" id="TYK19101.1"/>
    </source>
</evidence>
<comment type="caution">
    <text evidence="2">The sequence shown here is derived from an EMBL/GenBank/DDBJ whole genome shotgun (WGS) entry which is preliminary data.</text>
</comment>
<organism evidence="2 4">
    <name type="scientific">Cucumis melo var. makuwa</name>
    <name type="common">Oriental melon</name>
    <dbReference type="NCBI Taxonomy" id="1194695"/>
    <lineage>
        <taxon>Eukaryota</taxon>
        <taxon>Viridiplantae</taxon>
        <taxon>Streptophyta</taxon>
        <taxon>Embryophyta</taxon>
        <taxon>Tracheophyta</taxon>
        <taxon>Spermatophyta</taxon>
        <taxon>Magnoliopsida</taxon>
        <taxon>eudicotyledons</taxon>
        <taxon>Gunneridae</taxon>
        <taxon>Pentapetalae</taxon>
        <taxon>rosids</taxon>
        <taxon>fabids</taxon>
        <taxon>Cucurbitales</taxon>
        <taxon>Cucurbitaceae</taxon>
        <taxon>Benincaseae</taxon>
        <taxon>Cucumis</taxon>
    </lineage>
</organism>
<reference evidence="3 4" key="1">
    <citation type="submission" date="2019-08" db="EMBL/GenBank/DDBJ databases">
        <title>Draft genome sequences of two oriental melons (Cucumis melo L. var makuwa).</title>
        <authorList>
            <person name="Kwon S.-Y."/>
        </authorList>
    </citation>
    <scope>NUCLEOTIDE SEQUENCE [LARGE SCALE GENOMIC DNA]</scope>
    <source>
        <strain evidence="4">cv. Chang Bougi</strain>
        <strain evidence="3">cv. SW 3</strain>
        <tissue evidence="2">Leaf</tissue>
    </source>
</reference>
<gene>
    <name evidence="2" type="ORF">E5676_scaffold522G00150</name>
    <name evidence="1" type="ORF">E6C27_scaffold190G00510</name>
</gene>
<accession>A0A5D3D6C8</accession>
<dbReference type="Proteomes" id="UP000321947">
    <property type="component" value="Unassembled WGS sequence"/>
</dbReference>